<evidence type="ECO:0000313" key="2">
    <source>
        <dbReference type="EMBL" id="ADL53155.1"/>
    </source>
</evidence>
<keyword evidence="3" id="KW-1185">Reference proteome</keyword>
<organism evidence="2 3">
    <name type="scientific">Clostridium cellulovorans (strain ATCC 35296 / DSM 3052 / OCM 3 / 743B)</name>
    <dbReference type="NCBI Taxonomy" id="573061"/>
    <lineage>
        <taxon>Bacteria</taxon>
        <taxon>Bacillati</taxon>
        <taxon>Bacillota</taxon>
        <taxon>Clostridia</taxon>
        <taxon>Eubacteriales</taxon>
        <taxon>Clostridiaceae</taxon>
        <taxon>Clostridium</taxon>
    </lineage>
</organism>
<dbReference type="STRING" id="573061.Clocel_3478"/>
<dbReference type="RefSeq" id="WP_010073553.1">
    <property type="nucleotide sequence ID" value="NC_014393.1"/>
</dbReference>
<dbReference type="InterPro" id="IPR026816">
    <property type="entry name" value="Flavodoxin_dom"/>
</dbReference>
<dbReference type="GO" id="GO:0070819">
    <property type="term" value="F:menaquinone-dependent protoporphyrinogen oxidase activity"/>
    <property type="evidence" value="ECO:0007669"/>
    <property type="project" value="TreeGrafter"/>
</dbReference>
<dbReference type="AlphaFoldDB" id="D9SVU4"/>
<evidence type="ECO:0000259" key="1">
    <source>
        <dbReference type="Pfam" id="PF12724"/>
    </source>
</evidence>
<name>D9SVU4_CLOC7</name>
<dbReference type="OrthoDB" id="2146857at2"/>
<reference evidence="2 3" key="1">
    <citation type="submission" date="2010-08" db="EMBL/GenBank/DDBJ databases">
        <title>Complete sequence of Clostridium cellulovorans 743B.</title>
        <authorList>
            <consortium name="US DOE Joint Genome Institute"/>
            <person name="Lucas S."/>
            <person name="Copeland A."/>
            <person name="Lapidus A."/>
            <person name="Cheng J.-F."/>
            <person name="Bruce D."/>
            <person name="Goodwin L."/>
            <person name="Pitluck S."/>
            <person name="Chertkov O."/>
            <person name="Detter J.C."/>
            <person name="Han C."/>
            <person name="Tapia R."/>
            <person name="Land M."/>
            <person name="Hauser L."/>
            <person name="Chang Y.-J."/>
            <person name="Jeffries C."/>
            <person name="Kyrpides N."/>
            <person name="Ivanova N."/>
            <person name="Mikhailova N."/>
            <person name="Hemme C.L."/>
            <person name="Woyke T."/>
        </authorList>
    </citation>
    <scope>NUCLEOTIDE SEQUENCE [LARGE SCALE GENOMIC DNA]</scope>
    <source>
        <strain evidence="3">ATCC 35296 / DSM 3052 / OCM 3 / 743B</strain>
    </source>
</reference>
<dbReference type="KEGG" id="ccb:Clocel_3478"/>
<dbReference type="HOGENOM" id="CLU_108839_0_0_9"/>
<dbReference type="PANTHER" id="PTHR38030">
    <property type="entry name" value="PROTOPORPHYRINOGEN IX DEHYDROGENASE [MENAQUINONE]"/>
    <property type="match status" value="1"/>
</dbReference>
<dbReference type="EMBL" id="CP002160">
    <property type="protein sequence ID" value="ADL53155.1"/>
    <property type="molecule type" value="Genomic_DNA"/>
</dbReference>
<proteinExistence type="predicted"/>
<dbReference type="Proteomes" id="UP000002730">
    <property type="component" value="Chromosome"/>
</dbReference>
<gene>
    <name evidence="2" type="ordered locus">Clocel_3478</name>
</gene>
<evidence type="ECO:0000313" key="3">
    <source>
        <dbReference type="Proteomes" id="UP000002730"/>
    </source>
</evidence>
<dbReference type="Pfam" id="PF12724">
    <property type="entry name" value="Flavodoxin_5"/>
    <property type="match status" value="1"/>
</dbReference>
<dbReference type="SUPFAM" id="SSF52218">
    <property type="entry name" value="Flavoproteins"/>
    <property type="match status" value="1"/>
</dbReference>
<dbReference type="PANTHER" id="PTHR38030:SF2">
    <property type="entry name" value="PROTOPORPHYRINOGEN IX DEHYDROGENASE [QUINONE]"/>
    <property type="match status" value="1"/>
</dbReference>
<dbReference type="eggNOG" id="COG4635">
    <property type="taxonomic scope" value="Bacteria"/>
</dbReference>
<dbReference type="GO" id="GO:0006783">
    <property type="term" value="P:heme biosynthetic process"/>
    <property type="evidence" value="ECO:0007669"/>
    <property type="project" value="TreeGrafter"/>
</dbReference>
<dbReference type="GO" id="GO:0010181">
    <property type="term" value="F:FMN binding"/>
    <property type="evidence" value="ECO:0007669"/>
    <property type="project" value="TreeGrafter"/>
</dbReference>
<sequence>MNKIIVTYKSKYGSTRKYAEWISNKLGADLFDSSKISSDKLLEYNTIIHGGGLYAGGISGISLITKNFDKLKGKNLIVFTVGLSPTEDPNVFKPIVEKNLTTQMQNAIKVFNLRGGMDYKKLNLLHKPMMAMFMKMIAKKKSGELTADEKGMLAVKNQEADFTDINTINPLISYVEALGK</sequence>
<protein>
    <recommendedName>
        <fullName evidence="1">Flavodoxin domain-containing protein</fullName>
    </recommendedName>
</protein>
<dbReference type="InterPro" id="IPR029039">
    <property type="entry name" value="Flavoprotein-like_sf"/>
</dbReference>
<dbReference type="Gene3D" id="3.40.50.360">
    <property type="match status" value="1"/>
</dbReference>
<accession>D9SVU4</accession>
<feature type="domain" description="Flavodoxin" evidence="1">
    <location>
        <begin position="5"/>
        <end position="141"/>
    </location>
</feature>
<dbReference type="InterPro" id="IPR052200">
    <property type="entry name" value="Protoporphyrinogen_IX_DH"/>
</dbReference>